<evidence type="ECO:0000313" key="2">
    <source>
        <dbReference type="EMBL" id="KLO54127.1"/>
    </source>
</evidence>
<organism evidence="1 3">
    <name type="scientific">Mycolicibacterium senegalense</name>
    <dbReference type="NCBI Taxonomy" id="1796"/>
    <lineage>
        <taxon>Bacteria</taxon>
        <taxon>Bacillati</taxon>
        <taxon>Actinomycetota</taxon>
        <taxon>Actinomycetes</taxon>
        <taxon>Mycobacteriales</taxon>
        <taxon>Mycobacteriaceae</taxon>
        <taxon>Mycolicibacterium</taxon>
    </lineage>
</organism>
<gene>
    <name evidence="1" type="ORF">ABW05_23880</name>
    <name evidence="2" type="ORF">ABW05_24320</name>
</gene>
<protein>
    <submittedName>
        <fullName evidence="1">Uncharacterized protein</fullName>
    </submittedName>
</protein>
<dbReference type="RefSeq" id="WP_047039341.1">
    <property type="nucleotide sequence ID" value="NZ_LDCO01000021.1"/>
</dbReference>
<dbReference type="EMBL" id="LDPU01000001">
    <property type="protein sequence ID" value="KLO54061.1"/>
    <property type="molecule type" value="Genomic_DNA"/>
</dbReference>
<keyword evidence="3" id="KW-1185">Reference proteome</keyword>
<dbReference type="Proteomes" id="UP000036499">
    <property type="component" value="Unassembled WGS sequence"/>
</dbReference>
<reference evidence="1 3" key="1">
    <citation type="submission" date="2015-05" db="EMBL/GenBank/DDBJ databases">
        <title>Genome sequence of Mycobacterium senegalense.</title>
        <authorList>
            <person name="Greninger A.L."/>
            <person name="Miller S."/>
        </authorList>
    </citation>
    <scope>NUCLEOTIDE SEQUENCE [LARGE SCALE GENOMIC DNA]</scope>
    <source>
        <strain evidence="1 3">CK2</strain>
    </source>
</reference>
<evidence type="ECO:0000313" key="3">
    <source>
        <dbReference type="Proteomes" id="UP000036499"/>
    </source>
</evidence>
<accession>A0ABR5G1M4</accession>
<name>A0ABR5G1M4_9MYCO</name>
<dbReference type="EMBL" id="LDPU01000001">
    <property type="protein sequence ID" value="KLO54127.1"/>
    <property type="molecule type" value="Genomic_DNA"/>
</dbReference>
<evidence type="ECO:0000313" key="1">
    <source>
        <dbReference type="EMBL" id="KLO54061.1"/>
    </source>
</evidence>
<proteinExistence type="predicted"/>
<sequence>MKYELEDAETTHYSAQLPRALTIKTVQKRFVPADGAAGDVYTEELPSGRHRSFLLERITIKWELRTDRSGVQRRITAEGRTVLANGEISWLRELRLVSPAHA</sequence>
<comment type="caution">
    <text evidence="1">The sequence shown here is derived from an EMBL/GenBank/DDBJ whole genome shotgun (WGS) entry which is preliminary data.</text>
</comment>